<keyword evidence="3" id="KW-1185">Reference proteome</keyword>
<proteinExistence type="predicted"/>
<name>A0AAN9KR75_PHACN</name>
<reference evidence="2 3" key="1">
    <citation type="submission" date="2024-01" db="EMBL/GenBank/DDBJ databases">
        <title>The genomes of 5 underutilized Papilionoideae crops provide insights into root nodulation and disease resistanc.</title>
        <authorList>
            <person name="Jiang F."/>
        </authorList>
    </citation>
    <scope>NUCLEOTIDE SEQUENCE [LARGE SCALE GENOMIC DNA]</scope>
    <source>
        <strain evidence="2">JINMINGXINNONG_FW02</strain>
        <tissue evidence="2">Leaves</tissue>
    </source>
</reference>
<gene>
    <name evidence="2" type="ORF">VNO80_35415</name>
</gene>
<sequence>MPRILLKERGAFGNADTGGAWLSSARAVRLPVISRRKVRMTSSHHAPYALGDTRAYNGRDKGSRSREGKRQPGELKHLSSQRKRKQKRFRSSGERNGSSLNRENGVVGELYKCRAARRSSRECCTLDGESPVAEKHH</sequence>
<organism evidence="2 3">
    <name type="scientific">Phaseolus coccineus</name>
    <name type="common">Scarlet runner bean</name>
    <name type="synonym">Phaseolus multiflorus</name>
    <dbReference type="NCBI Taxonomy" id="3886"/>
    <lineage>
        <taxon>Eukaryota</taxon>
        <taxon>Viridiplantae</taxon>
        <taxon>Streptophyta</taxon>
        <taxon>Embryophyta</taxon>
        <taxon>Tracheophyta</taxon>
        <taxon>Spermatophyta</taxon>
        <taxon>Magnoliopsida</taxon>
        <taxon>eudicotyledons</taxon>
        <taxon>Gunneridae</taxon>
        <taxon>Pentapetalae</taxon>
        <taxon>rosids</taxon>
        <taxon>fabids</taxon>
        <taxon>Fabales</taxon>
        <taxon>Fabaceae</taxon>
        <taxon>Papilionoideae</taxon>
        <taxon>50 kb inversion clade</taxon>
        <taxon>NPAAA clade</taxon>
        <taxon>indigoferoid/millettioid clade</taxon>
        <taxon>Phaseoleae</taxon>
        <taxon>Phaseolus</taxon>
    </lineage>
</organism>
<dbReference type="EMBL" id="JAYMYR010000222">
    <property type="protein sequence ID" value="KAK7321929.1"/>
    <property type="molecule type" value="Genomic_DNA"/>
</dbReference>
<feature type="compositionally biased region" description="Basic residues" evidence="1">
    <location>
        <begin position="79"/>
        <end position="90"/>
    </location>
</feature>
<protein>
    <submittedName>
        <fullName evidence="2">Uncharacterized protein</fullName>
    </submittedName>
</protein>
<feature type="region of interest" description="Disordered" evidence="1">
    <location>
        <begin position="39"/>
        <end position="105"/>
    </location>
</feature>
<evidence type="ECO:0000313" key="3">
    <source>
        <dbReference type="Proteomes" id="UP001374584"/>
    </source>
</evidence>
<comment type="caution">
    <text evidence="2">The sequence shown here is derived from an EMBL/GenBank/DDBJ whole genome shotgun (WGS) entry which is preliminary data.</text>
</comment>
<evidence type="ECO:0000256" key="1">
    <source>
        <dbReference type="SAM" id="MobiDB-lite"/>
    </source>
</evidence>
<feature type="compositionally biased region" description="Basic and acidic residues" evidence="1">
    <location>
        <begin position="57"/>
        <end position="77"/>
    </location>
</feature>
<feature type="region of interest" description="Disordered" evidence="1">
    <location>
        <begin position="117"/>
        <end position="137"/>
    </location>
</feature>
<accession>A0AAN9KR75</accession>
<dbReference type="AlphaFoldDB" id="A0AAN9KR75"/>
<evidence type="ECO:0000313" key="2">
    <source>
        <dbReference type="EMBL" id="KAK7321929.1"/>
    </source>
</evidence>
<dbReference type="Proteomes" id="UP001374584">
    <property type="component" value="Unassembled WGS sequence"/>
</dbReference>